<dbReference type="EC" id="3.5.1.44" evidence="3"/>
<reference evidence="8" key="1">
    <citation type="journal article" date="2014" name="Int. J. Syst. Evol. Microbiol.">
        <title>Complete genome sequence of Corynebacterium casei LMG S-19264T (=DSM 44701T), isolated from a smear-ripened cheese.</title>
        <authorList>
            <consortium name="US DOE Joint Genome Institute (JGI-PGF)"/>
            <person name="Walter F."/>
            <person name="Albersmeier A."/>
            <person name="Kalinowski J."/>
            <person name="Ruckert C."/>
        </authorList>
    </citation>
    <scope>NUCLEOTIDE SEQUENCE</scope>
    <source>
        <strain evidence="8">CGMCC 1.12360</strain>
    </source>
</reference>
<dbReference type="InterPro" id="IPR035909">
    <property type="entry name" value="CheB_C"/>
</dbReference>
<dbReference type="CDD" id="cd16432">
    <property type="entry name" value="CheB_Rec"/>
    <property type="match status" value="1"/>
</dbReference>
<dbReference type="PROSITE" id="PS50122">
    <property type="entry name" value="CHEB"/>
    <property type="match status" value="1"/>
</dbReference>
<feature type="active site" evidence="3 4">
    <location>
        <position position="165"/>
    </location>
</feature>
<dbReference type="GO" id="GO:0008984">
    <property type="term" value="F:protein-glutamate methylesterase activity"/>
    <property type="evidence" value="ECO:0007669"/>
    <property type="project" value="UniProtKB-UniRule"/>
</dbReference>
<evidence type="ECO:0000256" key="4">
    <source>
        <dbReference type="PROSITE-ProRule" id="PRU00050"/>
    </source>
</evidence>
<dbReference type="SUPFAM" id="SSF52172">
    <property type="entry name" value="CheY-like"/>
    <property type="match status" value="1"/>
</dbReference>
<evidence type="ECO:0000313" key="9">
    <source>
        <dbReference type="Proteomes" id="UP000602050"/>
    </source>
</evidence>
<dbReference type="NCBIfam" id="NF009206">
    <property type="entry name" value="PRK12555.1"/>
    <property type="match status" value="1"/>
</dbReference>
<feature type="active site" evidence="3 4">
    <location>
        <position position="288"/>
    </location>
</feature>
<comment type="PTM">
    <text evidence="3">Phosphorylated by CheA. Phosphorylation of the N-terminal regulatory domain activates the methylesterase activity.</text>
</comment>
<dbReference type="GO" id="GO:0006935">
    <property type="term" value="P:chemotaxis"/>
    <property type="evidence" value="ECO:0007669"/>
    <property type="project" value="UniProtKB-UniRule"/>
</dbReference>
<accession>A0A8J2ZP15</accession>
<dbReference type="GO" id="GO:0000156">
    <property type="term" value="F:phosphorelay response regulator activity"/>
    <property type="evidence" value="ECO:0007669"/>
    <property type="project" value="InterPro"/>
</dbReference>
<dbReference type="Proteomes" id="UP000602050">
    <property type="component" value="Unassembled WGS sequence"/>
</dbReference>
<dbReference type="PIRSF" id="PIRSF000876">
    <property type="entry name" value="RR_chemtxs_CheB"/>
    <property type="match status" value="1"/>
</dbReference>
<dbReference type="GO" id="GO:0005737">
    <property type="term" value="C:cytoplasm"/>
    <property type="evidence" value="ECO:0007669"/>
    <property type="project" value="UniProtKB-SubCell"/>
</dbReference>
<dbReference type="EMBL" id="BMEV01000004">
    <property type="protein sequence ID" value="GGH69643.1"/>
    <property type="molecule type" value="Genomic_DNA"/>
</dbReference>
<reference evidence="8" key="2">
    <citation type="submission" date="2020-09" db="EMBL/GenBank/DDBJ databases">
        <authorList>
            <person name="Sun Q."/>
            <person name="Zhou Y."/>
        </authorList>
    </citation>
    <scope>NUCLEOTIDE SEQUENCE</scope>
    <source>
        <strain evidence="8">CGMCC 1.12360</strain>
    </source>
</reference>
<keyword evidence="1 3" id="KW-0378">Hydrolase</keyword>
<dbReference type="NCBIfam" id="NF001965">
    <property type="entry name" value="PRK00742.1"/>
    <property type="match status" value="1"/>
</dbReference>
<comment type="catalytic activity">
    <reaction evidence="2 3">
        <text>[protein]-L-glutamate 5-O-methyl ester + H2O = L-glutamyl-[protein] + methanol + H(+)</text>
        <dbReference type="Rhea" id="RHEA:23236"/>
        <dbReference type="Rhea" id="RHEA-COMP:10208"/>
        <dbReference type="Rhea" id="RHEA-COMP:10311"/>
        <dbReference type="ChEBI" id="CHEBI:15377"/>
        <dbReference type="ChEBI" id="CHEBI:15378"/>
        <dbReference type="ChEBI" id="CHEBI:17790"/>
        <dbReference type="ChEBI" id="CHEBI:29973"/>
        <dbReference type="ChEBI" id="CHEBI:82795"/>
        <dbReference type="EC" id="3.1.1.61"/>
    </reaction>
</comment>
<evidence type="ECO:0000256" key="2">
    <source>
        <dbReference type="ARBA" id="ARBA00048267"/>
    </source>
</evidence>
<dbReference type="RefSeq" id="WP_188390678.1">
    <property type="nucleotide sequence ID" value="NZ_BMEV01000004.1"/>
</dbReference>
<dbReference type="InterPro" id="IPR008248">
    <property type="entry name" value="CheB-like"/>
</dbReference>
<protein>
    <recommendedName>
        <fullName evidence="3">Protein-glutamate methylesterase/protein-glutamine glutaminase</fullName>
        <ecNumber evidence="3">3.1.1.61</ecNumber>
        <ecNumber evidence="3">3.5.1.44</ecNumber>
    </recommendedName>
</protein>
<keyword evidence="3" id="KW-0963">Cytoplasm</keyword>
<keyword evidence="3 4" id="KW-0145">Chemotaxis</keyword>
<evidence type="ECO:0000259" key="7">
    <source>
        <dbReference type="PROSITE" id="PS50122"/>
    </source>
</evidence>
<dbReference type="HAMAP" id="MF_00099">
    <property type="entry name" value="CheB_chemtxs"/>
    <property type="match status" value="1"/>
</dbReference>
<sequence>MEQIRVIVIDDSAFMRKVITDILESDSRIRVVGTARNGEDGIRKIEKLKPDVVTLDIEMPVMDGMTALKLIMKTNPLPVVMLTSVSEADTTKTIEAMSCGAVDFISKPSGPISLDLETIKHTIITKVITAAQINVQKSPSKNWTRKWEQPSFLDNDKTIVGIGTSTGGPKALQQVLQALPENFAAPIVIVQHMPPGFTKSLADRLDTICTIRVKEAENGEPLTCNTAYIAPGNYHLGIDESQGTLRIKLHQSPPENGHRPSVDVLFESLSRLRDVNKIGVVLTGMGSDGTKGARKMKSSEKNTILIAEAEETAVVYGMPKSIVKSGLADYILPLNEIGDFLTKLAMKC</sequence>
<keyword evidence="9" id="KW-1185">Reference proteome</keyword>
<dbReference type="PROSITE" id="PS50110">
    <property type="entry name" value="RESPONSE_REGULATORY"/>
    <property type="match status" value="1"/>
</dbReference>
<keyword evidence="3 5" id="KW-0597">Phosphoprotein</keyword>
<feature type="domain" description="CheB-type methylesterase" evidence="7">
    <location>
        <begin position="153"/>
        <end position="348"/>
    </location>
</feature>
<evidence type="ECO:0000259" key="6">
    <source>
        <dbReference type="PROSITE" id="PS50110"/>
    </source>
</evidence>
<comment type="subcellular location">
    <subcellularLocation>
        <location evidence="3">Cytoplasm</location>
    </subcellularLocation>
</comment>
<proteinExistence type="inferred from homology"/>
<dbReference type="SMART" id="SM00448">
    <property type="entry name" value="REC"/>
    <property type="match status" value="1"/>
</dbReference>
<dbReference type="InterPro" id="IPR011006">
    <property type="entry name" value="CheY-like_superfamily"/>
</dbReference>
<name>A0A8J2ZP15_9BACI</name>
<dbReference type="GO" id="GO:0050568">
    <property type="term" value="F:protein-glutamine glutaminase activity"/>
    <property type="evidence" value="ECO:0007669"/>
    <property type="project" value="UniProtKB-UniRule"/>
</dbReference>
<dbReference type="InterPro" id="IPR000673">
    <property type="entry name" value="Sig_transdc_resp-reg_Me-estase"/>
</dbReference>
<comment type="caution">
    <text evidence="8">The sequence shown here is derived from an EMBL/GenBank/DDBJ whole genome shotgun (WGS) entry which is preliminary data.</text>
</comment>
<evidence type="ECO:0000256" key="5">
    <source>
        <dbReference type="PROSITE-ProRule" id="PRU00169"/>
    </source>
</evidence>
<organism evidence="8 9">
    <name type="scientific">Compostibacillus humi</name>
    <dbReference type="NCBI Taxonomy" id="1245525"/>
    <lineage>
        <taxon>Bacteria</taxon>
        <taxon>Bacillati</taxon>
        <taxon>Bacillota</taxon>
        <taxon>Bacilli</taxon>
        <taxon>Bacillales</taxon>
        <taxon>Bacillaceae</taxon>
        <taxon>Compostibacillus</taxon>
    </lineage>
</organism>
<dbReference type="AlphaFoldDB" id="A0A8J2ZP15"/>
<gene>
    <name evidence="3 8" type="primary">cheB</name>
    <name evidence="8" type="ORF">GCM10010978_03780</name>
</gene>
<dbReference type="Pfam" id="PF01339">
    <property type="entry name" value="CheB_methylest"/>
    <property type="match status" value="1"/>
</dbReference>
<dbReference type="SUPFAM" id="SSF52738">
    <property type="entry name" value="Methylesterase CheB, C-terminal domain"/>
    <property type="match status" value="1"/>
</dbReference>
<dbReference type="Pfam" id="PF00072">
    <property type="entry name" value="Response_reg"/>
    <property type="match status" value="1"/>
</dbReference>
<dbReference type="PANTHER" id="PTHR42872:SF3">
    <property type="entry name" value="PROTEIN-GLUTAMATE METHYLESTERASE_PROTEIN-GLUTAMINE GLUTAMINASE 1"/>
    <property type="match status" value="1"/>
</dbReference>
<feature type="domain" description="Response regulatory" evidence="6">
    <location>
        <begin position="5"/>
        <end position="122"/>
    </location>
</feature>
<evidence type="ECO:0000313" key="8">
    <source>
        <dbReference type="EMBL" id="GGH69643.1"/>
    </source>
</evidence>
<dbReference type="EC" id="3.1.1.61" evidence="3"/>
<dbReference type="CDD" id="cd17541">
    <property type="entry name" value="REC_CheB-like"/>
    <property type="match status" value="1"/>
</dbReference>
<dbReference type="Gene3D" id="3.40.50.2300">
    <property type="match status" value="1"/>
</dbReference>
<evidence type="ECO:0000256" key="1">
    <source>
        <dbReference type="ARBA" id="ARBA00022801"/>
    </source>
</evidence>
<feature type="active site" evidence="3 4">
    <location>
        <position position="192"/>
    </location>
</feature>
<comment type="function">
    <text evidence="3">Involved in chemotaxis. Part of a chemotaxis signal transduction system that modulates chemotaxis in response to various stimuli. Catalyzes the demethylation of specific methylglutamate residues introduced into the chemoreceptors (methyl-accepting chemotaxis proteins or MCP) by CheR. Also mediates the irreversible deamidation of specific glutamine residues to glutamic acid.</text>
</comment>
<feature type="modified residue" description="4-aspartylphosphate" evidence="3 5">
    <location>
        <position position="56"/>
    </location>
</feature>
<dbReference type="Gene3D" id="3.40.50.180">
    <property type="entry name" value="Methylesterase CheB, C-terminal domain"/>
    <property type="match status" value="1"/>
</dbReference>
<comment type="similarity">
    <text evidence="3">Belongs to the CheB family.</text>
</comment>
<comment type="domain">
    <text evidence="3">Contains a C-terminal catalytic domain, and an N-terminal region which modulates catalytic activity.</text>
</comment>
<evidence type="ECO:0000256" key="3">
    <source>
        <dbReference type="HAMAP-Rule" id="MF_00099"/>
    </source>
</evidence>
<dbReference type="PANTHER" id="PTHR42872">
    <property type="entry name" value="PROTEIN-GLUTAMATE METHYLESTERASE/PROTEIN-GLUTAMINE GLUTAMINASE"/>
    <property type="match status" value="1"/>
</dbReference>
<dbReference type="InterPro" id="IPR001789">
    <property type="entry name" value="Sig_transdc_resp-reg_receiver"/>
</dbReference>
<comment type="catalytic activity">
    <reaction evidence="3">
        <text>L-glutaminyl-[protein] + H2O = L-glutamyl-[protein] + NH4(+)</text>
        <dbReference type="Rhea" id="RHEA:16441"/>
        <dbReference type="Rhea" id="RHEA-COMP:10207"/>
        <dbReference type="Rhea" id="RHEA-COMP:10208"/>
        <dbReference type="ChEBI" id="CHEBI:15377"/>
        <dbReference type="ChEBI" id="CHEBI:28938"/>
        <dbReference type="ChEBI" id="CHEBI:29973"/>
        <dbReference type="ChEBI" id="CHEBI:30011"/>
        <dbReference type="EC" id="3.5.1.44"/>
    </reaction>
</comment>